<dbReference type="EMBL" id="MJLZ01000017">
    <property type="protein sequence ID" value="RLM24271.1"/>
    <property type="molecule type" value="Genomic_DNA"/>
</dbReference>
<dbReference type="Pfam" id="PF14206">
    <property type="entry name" value="Cys_rich_CPCC"/>
    <property type="match status" value="1"/>
</dbReference>
<comment type="caution">
    <text evidence="2">The sequence shown here is derived from an EMBL/GenBank/DDBJ whole genome shotgun (WGS) entry which is preliminary data.</text>
</comment>
<name>A0A421DP31_9GAMM</name>
<keyword evidence="3" id="KW-1185">Reference proteome</keyword>
<evidence type="ECO:0000313" key="3">
    <source>
        <dbReference type="Proteomes" id="UP000285648"/>
    </source>
</evidence>
<dbReference type="AlphaFoldDB" id="A0A421DP31"/>
<dbReference type="Proteomes" id="UP000285648">
    <property type="component" value="Unassembled WGS sequence"/>
</dbReference>
<protein>
    <recommendedName>
        <fullName evidence="1">Cysteine-rich CPCC domain-containing protein</fullName>
    </recommendedName>
</protein>
<evidence type="ECO:0000313" key="2">
    <source>
        <dbReference type="EMBL" id="RLM24271.1"/>
    </source>
</evidence>
<organism evidence="2 3">
    <name type="scientific">Brenneria alni</name>
    <dbReference type="NCBI Taxonomy" id="71656"/>
    <lineage>
        <taxon>Bacteria</taxon>
        <taxon>Pseudomonadati</taxon>
        <taxon>Pseudomonadota</taxon>
        <taxon>Gammaproteobacteria</taxon>
        <taxon>Enterobacterales</taxon>
        <taxon>Pectobacteriaceae</taxon>
        <taxon>Brenneria</taxon>
    </lineage>
</organism>
<feature type="domain" description="Cysteine-rich CPCC" evidence="1">
    <location>
        <begin position="9"/>
        <end position="61"/>
    </location>
</feature>
<sequence length="67" mass="7641">MVDEFECDYPCPCCDKHEFEVLGEYDICSNCGWEDDPFQSKNPDRSGANKMSLNEARAAFKNGQKVK</sequence>
<gene>
    <name evidence="2" type="ORF">BIY29_09165</name>
</gene>
<dbReference type="InterPro" id="IPR025983">
    <property type="entry name" value="Cys_rich_CPCC"/>
</dbReference>
<proteinExistence type="predicted"/>
<reference evidence="2 3" key="1">
    <citation type="submission" date="2016-09" db="EMBL/GenBank/DDBJ databases">
        <authorList>
            <person name="Doonan J."/>
            <person name="Pachebat J.A."/>
            <person name="Golyshin P.N."/>
            <person name="Denman S."/>
            <person name="Mcdonald J.E."/>
        </authorList>
    </citation>
    <scope>NUCLEOTIDE SEQUENCE [LARGE SCALE GENOMIC DNA]</scope>
    <source>
        <strain evidence="2 3">NCPPB 3934</strain>
    </source>
</reference>
<evidence type="ECO:0000259" key="1">
    <source>
        <dbReference type="Pfam" id="PF14206"/>
    </source>
</evidence>
<dbReference type="OrthoDB" id="1456570at2"/>
<accession>A0A421DP31</accession>